<evidence type="ECO:0000313" key="3">
    <source>
        <dbReference type="Proteomes" id="UP000298860"/>
    </source>
</evidence>
<protein>
    <submittedName>
        <fullName evidence="2">Uncharacterized protein</fullName>
    </submittedName>
</protein>
<name>A0A4D4J2S3_9PSEU</name>
<accession>A0A4D4J2S3</accession>
<dbReference type="Proteomes" id="UP000298860">
    <property type="component" value="Unassembled WGS sequence"/>
</dbReference>
<gene>
    <name evidence="2" type="ORF">GTS_05420</name>
</gene>
<feature type="transmembrane region" description="Helical" evidence="1">
    <location>
        <begin position="31"/>
        <end position="51"/>
    </location>
</feature>
<comment type="caution">
    <text evidence="2">The sequence shown here is derived from an EMBL/GenBank/DDBJ whole genome shotgun (WGS) entry which is preliminary data.</text>
</comment>
<dbReference type="AlphaFoldDB" id="A0A4D4J2S3"/>
<proteinExistence type="predicted"/>
<dbReference type="EMBL" id="BJFL01000002">
    <property type="protein sequence ID" value="GDY28909.1"/>
    <property type="molecule type" value="Genomic_DNA"/>
</dbReference>
<sequence length="216" mass="23524">MPRPYVFDGVAQGPAPDAVVYDFGRLGWRSVFVAGGTGFFFGGSALAYVIAPETVAVGGHASTIERVLAGFFAVVFLLVGLIGVLVIPSITRKYFGLAVDERGFWWRDKSENVLYQIPWQEIRSVGGSAARATRSGQPGGTTSVANYISIYFADPHIVARYPDLKRARGYVSLIPEGGPLTNPSRLRLRVQLMPFAGLSRKIRTAVERFAPQLWTG</sequence>
<feature type="transmembrane region" description="Helical" evidence="1">
    <location>
        <begin position="67"/>
        <end position="87"/>
    </location>
</feature>
<keyword evidence="1" id="KW-1133">Transmembrane helix</keyword>
<reference evidence="3" key="1">
    <citation type="submission" date="2019-04" db="EMBL/GenBank/DDBJ databases">
        <title>Draft genome sequence of Pseudonocardiaceae bacterium SL3-2-4.</title>
        <authorList>
            <person name="Ningsih F."/>
            <person name="Yokota A."/>
            <person name="Sakai Y."/>
            <person name="Nanatani K."/>
            <person name="Yabe S."/>
            <person name="Oetari A."/>
            <person name="Sjamsuridzal W."/>
        </authorList>
    </citation>
    <scope>NUCLEOTIDE SEQUENCE [LARGE SCALE GENOMIC DNA]</scope>
    <source>
        <strain evidence="3">SL3-2-4</strain>
    </source>
</reference>
<evidence type="ECO:0000313" key="2">
    <source>
        <dbReference type="EMBL" id="GDY28909.1"/>
    </source>
</evidence>
<organism evidence="2 3">
    <name type="scientific">Gandjariella thermophila</name>
    <dbReference type="NCBI Taxonomy" id="1931992"/>
    <lineage>
        <taxon>Bacteria</taxon>
        <taxon>Bacillati</taxon>
        <taxon>Actinomycetota</taxon>
        <taxon>Actinomycetes</taxon>
        <taxon>Pseudonocardiales</taxon>
        <taxon>Pseudonocardiaceae</taxon>
        <taxon>Gandjariella</taxon>
    </lineage>
</organism>
<dbReference type="OrthoDB" id="3686223at2"/>
<keyword evidence="3" id="KW-1185">Reference proteome</keyword>
<dbReference type="RefSeq" id="WP_137812109.1">
    <property type="nucleotide sequence ID" value="NZ_BJFL01000002.1"/>
</dbReference>
<keyword evidence="1" id="KW-0812">Transmembrane</keyword>
<keyword evidence="1" id="KW-0472">Membrane</keyword>
<evidence type="ECO:0000256" key="1">
    <source>
        <dbReference type="SAM" id="Phobius"/>
    </source>
</evidence>